<protein>
    <recommendedName>
        <fullName evidence="4 5">Large ribosomal subunit protein bL32</fullName>
    </recommendedName>
</protein>
<dbReference type="HAMAP" id="MF_00340">
    <property type="entry name" value="Ribosomal_bL32"/>
    <property type="match status" value="1"/>
</dbReference>
<evidence type="ECO:0000256" key="5">
    <source>
        <dbReference type="HAMAP-Rule" id="MF_00340"/>
    </source>
</evidence>
<evidence type="ECO:0000256" key="3">
    <source>
        <dbReference type="ARBA" id="ARBA00023274"/>
    </source>
</evidence>
<accession>A0A2M7TM86</accession>
<organism evidence="7 8">
    <name type="scientific">candidate division WWE3 bacterium CG_4_10_14_0_2_um_filter_41_14</name>
    <dbReference type="NCBI Taxonomy" id="1975072"/>
    <lineage>
        <taxon>Bacteria</taxon>
        <taxon>Katanobacteria</taxon>
    </lineage>
</organism>
<dbReference type="InterPro" id="IPR011332">
    <property type="entry name" value="Ribosomal_zn-bd"/>
</dbReference>
<keyword evidence="3 5" id="KW-0687">Ribonucleoprotein</keyword>
<dbReference type="GO" id="GO:0003735">
    <property type="term" value="F:structural constituent of ribosome"/>
    <property type="evidence" value="ECO:0007669"/>
    <property type="project" value="InterPro"/>
</dbReference>
<reference evidence="8" key="1">
    <citation type="submission" date="2017-09" db="EMBL/GenBank/DDBJ databases">
        <title>Depth-based differentiation of microbial function through sediment-hosted aquifers and enrichment of novel symbionts in the deep terrestrial subsurface.</title>
        <authorList>
            <person name="Probst A.J."/>
            <person name="Ladd B."/>
            <person name="Jarett J.K."/>
            <person name="Geller-Mcgrath D.E."/>
            <person name="Sieber C.M.K."/>
            <person name="Emerson J.B."/>
            <person name="Anantharaman K."/>
            <person name="Thomas B.C."/>
            <person name="Malmstrom R."/>
            <person name="Stieglmeier M."/>
            <person name="Klingl A."/>
            <person name="Woyke T."/>
            <person name="Ryan C.M."/>
            <person name="Banfield J.F."/>
        </authorList>
    </citation>
    <scope>NUCLEOTIDE SEQUENCE [LARGE SCALE GENOMIC DNA]</scope>
</reference>
<proteinExistence type="inferred from homology"/>
<evidence type="ECO:0000313" key="7">
    <source>
        <dbReference type="EMBL" id="PIZ48217.1"/>
    </source>
</evidence>
<dbReference type="NCBIfam" id="TIGR01031">
    <property type="entry name" value="rpmF_bact"/>
    <property type="match status" value="1"/>
</dbReference>
<feature type="region of interest" description="Disordered" evidence="6">
    <location>
        <begin position="1"/>
        <end position="22"/>
    </location>
</feature>
<dbReference type="EMBL" id="PFNL01000006">
    <property type="protein sequence ID" value="PIZ48217.1"/>
    <property type="molecule type" value="Genomic_DNA"/>
</dbReference>
<evidence type="ECO:0000256" key="4">
    <source>
        <dbReference type="ARBA" id="ARBA00035178"/>
    </source>
</evidence>
<dbReference type="SUPFAM" id="SSF57829">
    <property type="entry name" value="Zn-binding ribosomal proteins"/>
    <property type="match status" value="1"/>
</dbReference>
<dbReference type="InterPro" id="IPR044957">
    <property type="entry name" value="Ribosomal_bL32_bact"/>
</dbReference>
<evidence type="ECO:0000313" key="8">
    <source>
        <dbReference type="Proteomes" id="UP000228920"/>
    </source>
</evidence>
<dbReference type="GO" id="GO:0006412">
    <property type="term" value="P:translation"/>
    <property type="evidence" value="ECO:0007669"/>
    <property type="project" value="UniProtKB-UniRule"/>
</dbReference>
<evidence type="ECO:0000256" key="2">
    <source>
        <dbReference type="ARBA" id="ARBA00022980"/>
    </source>
</evidence>
<dbReference type="Pfam" id="PF01783">
    <property type="entry name" value="Ribosomal_L32p"/>
    <property type="match status" value="1"/>
</dbReference>
<sequence length="69" mass="7645">MGALPKKKPSQTRRNSRHSAWEASVPTVKTVICETCKALTRPHRVCKNCGTYKGETVITKDTSVRKVSS</sequence>
<comment type="similarity">
    <text evidence="1 5">Belongs to the bacterial ribosomal protein bL32 family.</text>
</comment>
<keyword evidence="2 5" id="KW-0689">Ribosomal protein</keyword>
<feature type="compositionally biased region" description="Basic residues" evidence="6">
    <location>
        <begin position="1"/>
        <end position="17"/>
    </location>
</feature>
<comment type="caution">
    <text evidence="7">The sequence shown here is derived from an EMBL/GenBank/DDBJ whole genome shotgun (WGS) entry which is preliminary data.</text>
</comment>
<dbReference type="GO" id="GO:0015934">
    <property type="term" value="C:large ribosomal subunit"/>
    <property type="evidence" value="ECO:0007669"/>
    <property type="project" value="InterPro"/>
</dbReference>
<dbReference type="InterPro" id="IPR002677">
    <property type="entry name" value="Ribosomal_bL32"/>
</dbReference>
<evidence type="ECO:0000256" key="6">
    <source>
        <dbReference type="SAM" id="MobiDB-lite"/>
    </source>
</evidence>
<dbReference type="AlphaFoldDB" id="A0A2M7TM86"/>
<dbReference type="PANTHER" id="PTHR35534:SF1">
    <property type="entry name" value="LARGE RIBOSOMAL SUBUNIT PROTEIN BL32"/>
    <property type="match status" value="1"/>
</dbReference>
<name>A0A2M7TM86_UNCKA</name>
<gene>
    <name evidence="5" type="primary">rpmF</name>
    <name evidence="7" type="ORF">COY32_00340</name>
</gene>
<evidence type="ECO:0000256" key="1">
    <source>
        <dbReference type="ARBA" id="ARBA00008560"/>
    </source>
</evidence>
<dbReference type="Proteomes" id="UP000228920">
    <property type="component" value="Unassembled WGS sequence"/>
</dbReference>
<dbReference type="PANTHER" id="PTHR35534">
    <property type="entry name" value="50S RIBOSOMAL PROTEIN L32"/>
    <property type="match status" value="1"/>
</dbReference>